<dbReference type="EMBL" id="AP023343">
    <property type="protein sequence ID" value="BCI91432.1"/>
    <property type="molecule type" value="Genomic_DNA"/>
</dbReference>
<evidence type="ECO:0000313" key="3">
    <source>
        <dbReference type="Proteomes" id="UP000516380"/>
    </source>
</evidence>
<keyword evidence="3" id="KW-1185">Reference proteome</keyword>
<accession>A0A7G1IMW4</accession>
<protein>
    <submittedName>
        <fullName evidence="2">Uncharacterized protein</fullName>
    </submittedName>
</protein>
<sequence length="51" mass="5240">MALVLSVLVILGLVVAVRVVRKTEDIASTLIAVAVGALITWGPLVLSLQTG</sequence>
<dbReference type="Proteomes" id="UP000516380">
    <property type="component" value="Chromosome"/>
</dbReference>
<feature type="transmembrane region" description="Helical" evidence="1">
    <location>
        <begin position="26"/>
        <end position="46"/>
    </location>
</feature>
<name>A0A7G1IMW4_MYCKA</name>
<organism evidence="2 3">
    <name type="scientific">Mycobacterium kansasii</name>
    <dbReference type="NCBI Taxonomy" id="1768"/>
    <lineage>
        <taxon>Bacteria</taxon>
        <taxon>Bacillati</taxon>
        <taxon>Actinomycetota</taxon>
        <taxon>Actinomycetes</taxon>
        <taxon>Mycobacteriales</taxon>
        <taxon>Mycobacteriaceae</taxon>
        <taxon>Mycobacterium</taxon>
    </lineage>
</organism>
<evidence type="ECO:0000256" key="1">
    <source>
        <dbReference type="SAM" id="Phobius"/>
    </source>
</evidence>
<evidence type="ECO:0000313" key="2">
    <source>
        <dbReference type="EMBL" id="BCI91432.1"/>
    </source>
</evidence>
<reference evidence="2 3" key="1">
    <citation type="submission" date="2020-07" db="EMBL/GenBank/DDBJ databases">
        <title>Mycobacterium kansasii (former subtype) with zoonotic potential isolated from diseased indoor pet cat, Japan.</title>
        <authorList>
            <person name="Fukano H."/>
            <person name="Terazono T."/>
            <person name="Hoshino Y."/>
        </authorList>
    </citation>
    <scope>NUCLEOTIDE SEQUENCE [LARGE SCALE GENOMIC DNA]</scope>
    <source>
        <strain evidence="2 3">Kuro-I</strain>
    </source>
</reference>
<proteinExistence type="predicted"/>
<gene>
    <name evidence="2" type="ORF">NIIDMKKI_66380</name>
</gene>
<dbReference type="AlphaFoldDB" id="A0A7G1IMW4"/>
<keyword evidence="1" id="KW-1133">Transmembrane helix</keyword>
<keyword evidence="1" id="KW-0812">Transmembrane</keyword>
<keyword evidence="1" id="KW-0472">Membrane</keyword>